<dbReference type="EMBL" id="CM037157">
    <property type="protein sequence ID" value="KAH7850339.1"/>
    <property type="molecule type" value="Genomic_DNA"/>
</dbReference>
<proteinExistence type="predicted"/>
<dbReference type="Proteomes" id="UP000828048">
    <property type="component" value="Chromosome 7"/>
</dbReference>
<organism evidence="1 2">
    <name type="scientific">Vaccinium darrowii</name>
    <dbReference type="NCBI Taxonomy" id="229202"/>
    <lineage>
        <taxon>Eukaryota</taxon>
        <taxon>Viridiplantae</taxon>
        <taxon>Streptophyta</taxon>
        <taxon>Embryophyta</taxon>
        <taxon>Tracheophyta</taxon>
        <taxon>Spermatophyta</taxon>
        <taxon>Magnoliopsida</taxon>
        <taxon>eudicotyledons</taxon>
        <taxon>Gunneridae</taxon>
        <taxon>Pentapetalae</taxon>
        <taxon>asterids</taxon>
        <taxon>Ericales</taxon>
        <taxon>Ericaceae</taxon>
        <taxon>Vaccinioideae</taxon>
        <taxon>Vaccinieae</taxon>
        <taxon>Vaccinium</taxon>
    </lineage>
</organism>
<protein>
    <submittedName>
        <fullName evidence="1">Uncharacterized protein</fullName>
    </submittedName>
</protein>
<keyword evidence="2" id="KW-1185">Reference proteome</keyword>
<comment type="caution">
    <text evidence="1">The sequence shown here is derived from an EMBL/GenBank/DDBJ whole genome shotgun (WGS) entry which is preliminary data.</text>
</comment>
<name>A0ACB7YBL3_9ERIC</name>
<gene>
    <name evidence="1" type="ORF">Vadar_031266</name>
</gene>
<evidence type="ECO:0000313" key="2">
    <source>
        <dbReference type="Proteomes" id="UP000828048"/>
    </source>
</evidence>
<sequence length="144" mass="16454">MALVVTKDRAKGNFAQSLVTLTWKLGQRLNQYIWMMKLPSKTSPKKKNDGKQSACSSGTSSQPRSQHKRGRDTCDEESDIKTISNKLGQVADAITRLTWDKLNVQALHDEVMKMEDFDEAFLVEHERLGKAFMAKSINLRRIWL</sequence>
<accession>A0ACB7YBL3</accession>
<reference evidence="1 2" key="1">
    <citation type="journal article" date="2021" name="Hortic Res">
        <title>High-quality reference genome and annotation aids understanding of berry development for evergreen blueberry (Vaccinium darrowii).</title>
        <authorList>
            <person name="Yu J."/>
            <person name="Hulse-Kemp A.M."/>
            <person name="Babiker E."/>
            <person name="Staton M."/>
        </authorList>
    </citation>
    <scope>NUCLEOTIDE SEQUENCE [LARGE SCALE GENOMIC DNA]</scope>
    <source>
        <strain evidence="2">cv. NJ 8807/NJ 8810</strain>
        <tissue evidence="1">Young leaf</tissue>
    </source>
</reference>
<evidence type="ECO:0000313" key="1">
    <source>
        <dbReference type="EMBL" id="KAH7850339.1"/>
    </source>
</evidence>